<reference evidence="4" key="1">
    <citation type="submission" date="2013-11" db="EMBL/GenBank/DDBJ databases">
        <authorList>
            <person name="Hoang H.T."/>
            <person name="Killian M.L."/>
            <person name="Madson D.M."/>
            <person name="Arruda P.H.E."/>
            <person name="Sun D."/>
            <person name="Schwartz K.J."/>
            <person name="Yoon K."/>
        </authorList>
    </citation>
    <scope>NUCLEOTIDE SEQUENCE [LARGE SCALE GENOMIC DNA]</scope>
    <source>
        <strain evidence="4">CDK2</strain>
    </source>
</reference>
<evidence type="ECO:0000259" key="2">
    <source>
        <dbReference type="Pfam" id="PF14321"/>
    </source>
</evidence>
<feature type="compositionally biased region" description="Low complexity" evidence="1">
    <location>
        <begin position="72"/>
        <end position="91"/>
    </location>
</feature>
<dbReference type="InterPro" id="IPR006311">
    <property type="entry name" value="TAT_signal"/>
</dbReference>
<evidence type="ECO:0000256" key="1">
    <source>
        <dbReference type="SAM" id="MobiDB-lite"/>
    </source>
</evidence>
<dbReference type="RefSeq" id="WP_054584482.1">
    <property type="nucleotide sequence ID" value="NZ_LGUC01000001.1"/>
</dbReference>
<evidence type="ECO:0000313" key="3">
    <source>
        <dbReference type="EMBL" id="KPN32134.1"/>
    </source>
</evidence>
<dbReference type="PROSITE" id="PS51318">
    <property type="entry name" value="TAT"/>
    <property type="match status" value="1"/>
</dbReference>
<dbReference type="EMBL" id="LGUC01000001">
    <property type="protein sequence ID" value="KPN32134.1"/>
    <property type="molecule type" value="Genomic_DNA"/>
</dbReference>
<feature type="region of interest" description="Disordered" evidence="1">
    <location>
        <begin position="66"/>
        <end position="106"/>
    </location>
</feature>
<keyword evidence="4" id="KW-1185">Reference proteome</keyword>
<dbReference type="OrthoDB" id="187789at2157"/>
<dbReference type="PATRIC" id="fig|699431.3.peg.2954"/>
<protein>
    <recommendedName>
        <fullName evidence="2">DUF4382 domain-containing protein</fullName>
    </recommendedName>
</protein>
<name>A0A0P7H1A1_9EURY</name>
<accession>A0A0P7H1A1</accession>
<dbReference type="Proteomes" id="UP000050535">
    <property type="component" value="Unassembled WGS sequence"/>
</dbReference>
<dbReference type="Pfam" id="PF14321">
    <property type="entry name" value="DUF4382"/>
    <property type="match status" value="1"/>
</dbReference>
<feature type="compositionally biased region" description="Acidic residues" evidence="1">
    <location>
        <begin position="95"/>
        <end position="104"/>
    </location>
</feature>
<organism evidence="3 4">
    <name type="scientific">Halolamina pelagica</name>
    <dbReference type="NCBI Taxonomy" id="699431"/>
    <lineage>
        <taxon>Archaea</taxon>
        <taxon>Methanobacteriati</taxon>
        <taxon>Methanobacteriota</taxon>
        <taxon>Stenosarchaea group</taxon>
        <taxon>Halobacteria</taxon>
        <taxon>Halobacteriales</taxon>
        <taxon>Haloferacaceae</taxon>
    </lineage>
</organism>
<dbReference type="AlphaFoldDB" id="A0A0P7H1A1"/>
<evidence type="ECO:0000313" key="4">
    <source>
        <dbReference type="Proteomes" id="UP000050535"/>
    </source>
</evidence>
<comment type="caution">
    <text evidence="3">The sequence shown here is derived from an EMBL/GenBank/DDBJ whole genome shotgun (WGS) entry which is preliminary data.</text>
</comment>
<dbReference type="InterPro" id="IPR025491">
    <property type="entry name" value="DUF4382"/>
</dbReference>
<feature type="domain" description="DUF4382" evidence="2">
    <location>
        <begin position="35"/>
        <end position="207"/>
    </location>
</feature>
<feature type="region of interest" description="Disordered" evidence="1">
    <location>
        <begin position="209"/>
        <end position="230"/>
    </location>
</feature>
<proteinExistence type="predicted"/>
<sequence>MHDTTTSRRTYLRAAAAVGLAGMTALAGCSGGSATGTLATKVKDAPGDISDFERCVVTVQGFWVKESEGTETEGTTDTPEGTDTSESTESTEAVEQQDEEDIDRSDERTYYEYDEPQEADLVQLQDGNTALIDERELETGTYAYLQLDVSGVDATLSDGGDADVGTPGEAPLQFKEPFEIRENQRTTFTADFTPVKRGQTGSYLLQPVASGTEVSYSETTEDTATATPSQ</sequence>
<gene>
    <name evidence="3" type="ORF">SY89_02894</name>
</gene>
<feature type="compositionally biased region" description="Polar residues" evidence="1">
    <location>
        <begin position="212"/>
        <end position="230"/>
    </location>
</feature>